<reference evidence="1 2" key="1">
    <citation type="journal article" date="2011" name="PLoS Genet.">
        <title>Genomic analysis of the necrotrophic fungal pathogens Sclerotinia sclerotiorum and Botrytis cinerea.</title>
        <authorList>
            <person name="Amselem J."/>
            <person name="Cuomo C.A."/>
            <person name="van Kan J.A."/>
            <person name="Viaud M."/>
            <person name="Benito E.P."/>
            <person name="Couloux A."/>
            <person name="Coutinho P.M."/>
            <person name="de Vries R.P."/>
            <person name="Dyer P.S."/>
            <person name="Fillinger S."/>
            <person name="Fournier E."/>
            <person name="Gout L."/>
            <person name="Hahn M."/>
            <person name="Kohn L."/>
            <person name="Lapalu N."/>
            <person name="Plummer K.M."/>
            <person name="Pradier J.M."/>
            <person name="Quevillon E."/>
            <person name="Sharon A."/>
            <person name="Simon A."/>
            <person name="ten Have A."/>
            <person name="Tudzynski B."/>
            <person name="Tudzynski P."/>
            <person name="Wincker P."/>
            <person name="Andrew M."/>
            <person name="Anthouard V."/>
            <person name="Beever R.E."/>
            <person name="Beffa R."/>
            <person name="Benoit I."/>
            <person name="Bouzid O."/>
            <person name="Brault B."/>
            <person name="Chen Z."/>
            <person name="Choquer M."/>
            <person name="Collemare J."/>
            <person name="Cotton P."/>
            <person name="Danchin E.G."/>
            <person name="Da Silva C."/>
            <person name="Gautier A."/>
            <person name="Giraud C."/>
            <person name="Giraud T."/>
            <person name="Gonzalez C."/>
            <person name="Grossetete S."/>
            <person name="Guldener U."/>
            <person name="Henrissat B."/>
            <person name="Howlett B.J."/>
            <person name="Kodira C."/>
            <person name="Kretschmer M."/>
            <person name="Lappartient A."/>
            <person name="Leroch M."/>
            <person name="Levis C."/>
            <person name="Mauceli E."/>
            <person name="Neuveglise C."/>
            <person name="Oeser B."/>
            <person name="Pearson M."/>
            <person name="Poulain J."/>
            <person name="Poussereau N."/>
            <person name="Quesneville H."/>
            <person name="Rascle C."/>
            <person name="Schumacher J."/>
            <person name="Segurens B."/>
            <person name="Sexton A."/>
            <person name="Silva E."/>
            <person name="Sirven C."/>
            <person name="Soanes D.M."/>
            <person name="Talbot N.J."/>
            <person name="Templeton M."/>
            <person name="Yandava C."/>
            <person name="Yarden O."/>
            <person name="Zeng Q."/>
            <person name="Rollins J.A."/>
            <person name="Lebrun M.H."/>
            <person name="Dickman M."/>
        </authorList>
    </citation>
    <scope>NUCLEOTIDE SEQUENCE [LARGE SCALE GENOMIC DNA]</scope>
    <source>
        <strain evidence="1 2">B05.10</strain>
    </source>
</reference>
<dbReference type="GeneID" id="5440970"/>
<accession>A0A384JJD5</accession>
<dbReference type="KEGG" id="bfu:BCIN_06g01660"/>
<reference evidence="1 2" key="3">
    <citation type="journal article" date="2017" name="Mol. Plant Pathol.">
        <title>A gapless genome sequence of the fungus Botrytis cinerea.</title>
        <authorList>
            <person name="Van Kan J.A."/>
            <person name="Stassen J.H."/>
            <person name="Mosbach A."/>
            <person name="Van Der Lee T.A."/>
            <person name="Faino L."/>
            <person name="Farmer A.D."/>
            <person name="Papasotiriou D.G."/>
            <person name="Zhou S."/>
            <person name="Seidl M.F."/>
            <person name="Cottam E."/>
            <person name="Edel D."/>
            <person name="Hahn M."/>
            <person name="Schwartz D.C."/>
            <person name="Dietrich R.A."/>
            <person name="Widdison S."/>
            <person name="Scalliet G."/>
        </authorList>
    </citation>
    <scope>NUCLEOTIDE SEQUENCE [LARGE SCALE GENOMIC DNA]</scope>
    <source>
        <strain evidence="1 2">B05.10</strain>
    </source>
</reference>
<evidence type="ECO:0000313" key="1">
    <source>
        <dbReference type="EMBL" id="ATZ50673.1"/>
    </source>
</evidence>
<sequence>MAESETESSSLFFNRDHDDYFFDGEELIPHFPYRAYHLNILGYSLPYGRFEQDKHLSPYFLYRLRDIFPELISMVYAHIIEEPSIDLAAETYIKGSSFIPDPVLLSRRLHGYPYSDEEGGGGPTTSYPIPITAFIFKKETKARYTPTEGLDTQAWKIQNSRGWEDHRNTQQILERSVFKNPLEGTYSQIVQFAYSLALHEDFQLGYNYPIWWSPGRKYSLLKGFLGWFWSHFGLYINTCNWNVYPKFFTATNLLRYHRLEHLTLRFSTKTINLKNGAMHMNMRQFMMSLSEKSCGATGCRGEICGEVGCGDRSWFPNLRNITYLNRNHHTEGTGETRCDSMRTSWSRRLIKHFQNVKLSKSIEVLFDVYRETEDKNSSDDDGEDDYDWDESLYKNYDPKDYYYDNDASDTPLLLHNRQLAVQDCIRRLLMPNSLLKGNTDDLAENLGLQELFSDLGA</sequence>
<dbReference type="AlphaFoldDB" id="A0A384JJD5"/>
<dbReference type="VEuPathDB" id="FungiDB:Bcin06g01660"/>
<dbReference type="Proteomes" id="UP000001798">
    <property type="component" value="Chromosome 6"/>
</dbReference>
<evidence type="ECO:0000313" key="2">
    <source>
        <dbReference type="Proteomes" id="UP000001798"/>
    </source>
</evidence>
<gene>
    <name evidence="1" type="ORF">BCIN_06g01660</name>
</gene>
<reference evidence="1 2" key="2">
    <citation type="journal article" date="2012" name="Eukaryot. Cell">
        <title>Genome update of Botrytis cinerea strains B05.10 and T4.</title>
        <authorList>
            <person name="Staats M."/>
            <person name="van Kan J.A."/>
        </authorList>
    </citation>
    <scope>NUCLEOTIDE SEQUENCE [LARGE SCALE GENOMIC DNA]</scope>
    <source>
        <strain evidence="1 2">B05.10</strain>
    </source>
</reference>
<proteinExistence type="predicted"/>
<dbReference type="EMBL" id="CP009810">
    <property type="protein sequence ID" value="ATZ50673.1"/>
    <property type="molecule type" value="Genomic_DNA"/>
</dbReference>
<organism evidence="1 2">
    <name type="scientific">Botryotinia fuckeliana (strain B05.10)</name>
    <name type="common">Noble rot fungus</name>
    <name type="synonym">Botrytis cinerea</name>
    <dbReference type="NCBI Taxonomy" id="332648"/>
    <lineage>
        <taxon>Eukaryota</taxon>
        <taxon>Fungi</taxon>
        <taxon>Dikarya</taxon>
        <taxon>Ascomycota</taxon>
        <taxon>Pezizomycotina</taxon>
        <taxon>Leotiomycetes</taxon>
        <taxon>Helotiales</taxon>
        <taxon>Sclerotiniaceae</taxon>
        <taxon>Botrytis</taxon>
    </lineage>
</organism>
<dbReference type="OrthoDB" id="3490884at2759"/>
<keyword evidence="2" id="KW-1185">Reference proteome</keyword>
<dbReference type="RefSeq" id="XP_024549138.1">
    <property type="nucleotide sequence ID" value="XM_024693352.1"/>
</dbReference>
<name>A0A384JJD5_BOTFB</name>
<protein>
    <submittedName>
        <fullName evidence="1">Uncharacterized protein</fullName>
    </submittedName>
</protein>